<organism evidence="2 3">
    <name type="scientific">Ornithinibacillus bavariensis</name>
    <dbReference type="NCBI Taxonomy" id="545502"/>
    <lineage>
        <taxon>Bacteria</taxon>
        <taxon>Bacillati</taxon>
        <taxon>Bacillota</taxon>
        <taxon>Bacilli</taxon>
        <taxon>Bacillales</taxon>
        <taxon>Bacillaceae</taxon>
        <taxon>Ornithinibacillus</taxon>
    </lineage>
</organism>
<keyword evidence="1" id="KW-0472">Membrane</keyword>
<dbReference type="AlphaFoldDB" id="A0A919X8I9"/>
<accession>A0A919X8I9</accession>
<comment type="caution">
    <text evidence="2">The sequence shown here is derived from an EMBL/GenBank/DDBJ whole genome shotgun (WGS) entry which is preliminary data.</text>
</comment>
<evidence type="ECO:0000313" key="2">
    <source>
        <dbReference type="EMBL" id="GIO27981.1"/>
    </source>
</evidence>
<dbReference type="Proteomes" id="UP000676917">
    <property type="component" value="Unassembled WGS sequence"/>
</dbReference>
<keyword evidence="1" id="KW-0812">Transmembrane</keyword>
<feature type="transmembrane region" description="Helical" evidence="1">
    <location>
        <begin position="7"/>
        <end position="28"/>
    </location>
</feature>
<evidence type="ECO:0000313" key="3">
    <source>
        <dbReference type="Proteomes" id="UP000676917"/>
    </source>
</evidence>
<evidence type="ECO:0000256" key="1">
    <source>
        <dbReference type="SAM" id="Phobius"/>
    </source>
</evidence>
<dbReference type="RefSeq" id="WP_212921447.1">
    <property type="nucleotide sequence ID" value="NZ_BORP01000005.1"/>
</dbReference>
<protein>
    <submittedName>
        <fullName evidence="2">Uncharacterized protein</fullName>
    </submittedName>
</protein>
<gene>
    <name evidence="2" type="ORF">J43TS3_25920</name>
</gene>
<name>A0A919X8I9_9BACI</name>
<keyword evidence="1" id="KW-1133">Transmembrane helix</keyword>
<reference evidence="2" key="1">
    <citation type="submission" date="2021-03" db="EMBL/GenBank/DDBJ databases">
        <title>Antimicrobial resistance genes in bacteria isolated from Japanese honey, and their potential for conferring macrolide and lincosamide resistance in the American foulbrood pathogen Paenibacillus larvae.</title>
        <authorList>
            <person name="Okamoto M."/>
            <person name="Kumagai M."/>
            <person name="Kanamori H."/>
            <person name="Takamatsu D."/>
        </authorList>
    </citation>
    <scope>NUCLEOTIDE SEQUENCE</scope>
    <source>
        <strain evidence="2">J43TS3</strain>
    </source>
</reference>
<dbReference type="EMBL" id="BORP01000005">
    <property type="protein sequence ID" value="GIO27981.1"/>
    <property type="molecule type" value="Genomic_DNA"/>
</dbReference>
<sequence>MLNRISMFVLIILLISLGMFIFVLTSGYTSEYLLGYGIPTSIFSGFALIAFVLSTKNKDR</sequence>
<feature type="transmembrane region" description="Helical" evidence="1">
    <location>
        <begin position="34"/>
        <end position="53"/>
    </location>
</feature>
<keyword evidence="3" id="KW-1185">Reference proteome</keyword>
<proteinExistence type="predicted"/>